<keyword evidence="1" id="KW-0472">Membrane</keyword>
<dbReference type="Proteomes" id="UP001597511">
    <property type="component" value="Unassembled WGS sequence"/>
</dbReference>
<accession>A0ABW6A064</accession>
<dbReference type="EMBL" id="JBHUOZ010000001">
    <property type="protein sequence ID" value="MFD2918162.1"/>
    <property type="molecule type" value="Genomic_DNA"/>
</dbReference>
<dbReference type="InterPro" id="IPR032593">
    <property type="entry name" value="DUF4907"/>
</dbReference>
<name>A0ABW6A064_9BACT</name>
<proteinExistence type="predicted"/>
<keyword evidence="3" id="KW-1185">Reference proteome</keyword>
<evidence type="ECO:0000313" key="3">
    <source>
        <dbReference type="Proteomes" id="UP001597511"/>
    </source>
</evidence>
<dbReference type="RefSeq" id="WP_386093791.1">
    <property type="nucleotide sequence ID" value="NZ_JBHUOZ010000001.1"/>
</dbReference>
<comment type="caution">
    <text evidence="2">The sequence shown here is derived from an EMBL/GenBank/DDBJ whole genome shotgun (WGS) entry which is preliminary data.</text>
</comment>
<sequence length="113" mass="12912">MNANKKKNLLVLTVSFIVAVIVWCMVQLYYKPVMPVAWNRKVYQVANGWGYDIYKKGELYIQQTFIPVKTGREPFASEKQAARAADMVVEKLKKGQLPVLSKDEITLILSFAE</sequence>
<evidence type="ECO:0000256" key="1">
    <source>
        <dbReference type="SAM" id="Phobius"/>
    </source>
</evidence>
<keyword evidence="1" id="KW-0812">Transmembrane</keyword>
<feature type="transmembrane region" description="Helical" evidence="1">
    <location>
        <begin position="9"/>
        <end position="30"/>
    </location>
</feature>
<reference evidence="3" key="1">
    <citation type="journal article" date="2019" name="Int. J. Syst. Evol. Microbiol.">
        <title>The Global Catalogue of Microorganisms (GCM) 10K type strain sequencing project: providing services to taxonomists for standard genome sequencing and annotation.</title>
        <authorList>
            <consortium name="The Broad Institute Genomics Platform"/>
            <consortium name="The Broad Institute Genome Sequencing Center for Infectious Disease"/>
            <person name="Wu L."/>
            <person name="Ma J."/>
        </authorList>
    </citation>
    <scope>NUCLEOTIDE SEQUENCE [LARGE SCALE GENOMIC DNA]</scope>
    <source>
        <strain evidence="3">KCTC 23299</strain>
    </source>
</reference>
<dbReference type="Pfam" id="PF16250">
    <property type="entry name" value="DUF4907"/>
    <property type="match status" value="1"/>
</dbReference>
<protein>
    <submittedName>
        <fullName evidence="2">DUF4907 domain-containing protein</fullName>
    </submittedName>
</protein>
<gene>
    <name evidence="2" type="ORF">ACFS6H_00495</name>
</gene>
<keyword evidence="1" id="KW-1133">Transmembrane helix</keyword>
<organism evidence="2 3">
    <name type="scientific">Terrimonas rubra</name>
    <dbReference type="NCBI Taxonomy" id="1035890"/>
    <lineage>
        <taxon>Bacteria</taxon>
        <taxon>Pseudomonadati</taxon>
        <taxon>Bacteroidota</taxon>
        <taxon>Chitinophagia</taxon>
        <taxon>Chitinophagales</taxon>
        <taxon>Chitinophagaceae</taxon>
        <taxon>Terrimonas</taxon>
    </lineage>
</organism>
<evidence type="ECO:0000313" key="2">
    <source>
        <dbReference type="EMBL" id="MFD2918162.1"/>
    </source>
</evidence>